<feature type="binding site" evidence="6">
    <location>
        <begin position="90"/>
        <end position="92"/>
    </location>
    <ligand>
        <name>phosphate</name>
        <dbReference type="ChEBI" id="CHEBI:43474"/>
    </ligand>
</feature>
<feature type="binding site" evidence="6">
    <location>
        <position position="70"/>
    </location>
    <ligand>
        <name>phosphate</name>
        <dbReference type="ChEBI" id="CHEBI:43474"/>
    </ligand>
</feature>
<evidence type="ECO:0000256" key="4">
    <source>
        <dbReference type="ARBA" id="ARBA00022679"/>
    </source>
</evidence>
<evidence type="ECO:0000259" key="7">
    <source>
        <dbReference type="Pfam" id="PF01048"/>
    </source>
</evidence>
<evidence type="ECO:0000256" key="5">
    <source>
        <dbReference type="PIRNR" id="PIRNR000477"/>
    </source>
</evidence>
<evidence type="ECO:0000313" key="8">
    <source>
        <dbReference type="EMBL" id="AWB10405.1"/>
    </source>
</evidence>
<evidence type="ECO:0000256" key="3">
    <source>
        <dbReference type="ARBA" id="ARBA00022676"/>
    </source>
</evidence>
<feature type="binding site" evidence="6">
    <location>
        <position position="39"/>
    </location>
    <ligand>
        <name>phosphate</name>
        <dbReference type="ChEBI" id="CHEBI:43474"/>
    </ligand>
</feature>
<dbReference type="SUPFAM" id="SSF53167">
    <property type="entry name" value="Purine and uridine phosphorylases"/>
    <property type="match status" value="1"/>
</dbReference>
<accession>A0A2R4W0V7</accession>
<dbReference type="EC" id="2.4.2.1" evidence="5"/>
<dbReference type="InterPro" id="IPR035994">
    <property type="entry name" value="Nucleoside_phosphorylase_sf"/>
</dbReference>
<keyword evidence="4 5" id="KW-0808">Transferase</keyword>
<dbReference type="OrthoDB" id="1523230at2"/>
<dbReference type="PANTHER" id="PTHR11904:SF9">
    <property type="entry name" value="PURINE NUCLEOSIDE PHOSPHORYLASE-RELATED"/>
    <property type="match status" value="1"/>
</dbReference>
<dbReference type="KEGG" id="taci:TDSAC_1052"/>
<feature type="binding site" evidence="6">
    <location>
        <position position="222"/>
    </location>
    <ligand>
        <name>phosphate</name>
        <dbReference type="ChEBI" id="CHEBI:43474"/>
    </ligand>
</feature>
<keyword evidence="3 5" id="KW-0328">Glycosyltransferase</keyword>
<keyword evidence="9" id="KW-1185">Reference proteome</keyword>
<feature type="binding site" evidence="6">
    <location>
        <position position="122"/>
    </location>
    <ligand>
        <name>phosphate</name>
        <dbReference type="ChEBI" id="CHEBI:43474"/>
    </ligand>
</feature>
<evidence type="ECO:0000256" key="6">
    <source>
        <dbReference type="PIRSR" id="PIRSR000477-2"/>
    </source>
</evidence>
<dbReference type="GO" id="GO:0009116">
    <property type="term" value="P:nucleoside metabolic process"/>
    <property type="evidence" value="ECO:0007669"/>
    <property type="project" value="InterPro"/>
</dbReference>
<sequence>MKSYSFLNEFEFKANCEAASRYLRDFLPEKIEGIIELGSGFGKAFDKLKKDLIIKYDKIPFFPKASAPSHRSQLSLVHINSKPYIILEGRFHLYENYGVWEVIFPIVVLSRFKPNIAYLTNASGGINSSLKVGEVVIVKDHINFTGYNPLIGLADIYFGERFVDMSDAYNKKLRILAKSESVSVLGYEPKEVVYVGVLGPSFETPAELKAMRTMGADIVGMSTVMEVIALNALKIKTLCFSLISNIASPDHPLKTSAEEVIEVVSNNSDKLRDLIVNLAGKVDATKI</sequence>
<evidence type="ECO:0000256" key="2">
    <source>
        <dbReference type="ARBA" id="ARBA00006751"/>
    </source>
</evidence>
<feature type="domain" description="Nucleoside phosphorylase" evidence="7">
    <location>
        <begin position="40"/>
        <end position="277"/>
    </location>
</feature>
<reference evidence="8 9" key="1">
    <citation type="submission" date="2017-04" db="EMBL/GenBank/DDBJ databases">
        <title>Genomic insights into metabolism of Thermodesulfobium acidiphilum.</title>
        <authorList>
            <person name="Toshchakov S.V."/>
            <person name="Frolov E.N."/>
            <person name="Kublanov I.V."/>
            <person name="Samarov N.I."/>
            <person name="Novikov A."/>
            <person name="Lebedinsky A.V."/>
            <person name="Bonch-Osmolovskaya E.A."/>
            <person name="Chernyh N.A."/>
        </authorList>
    </citation>
    <scope>NUCLEOTIDE SEQUENCE [LARGE SCALE GENOMIC DNA]</scope>
    <source>
        <strain evidence="8 9">3127-1</strain>
    </source>
</reference>
<dbReference type="EMBL" id="CP020921">
    <property type="protein sequence ID" value="AWB10405.1"/>
    <property type="molecule type" value="Genomic_DNA"/>
</dbReference>
<protein>
    <recommendedName>
        <fullName evidence="5">Purine nucleoside phosphorylase</fullName>
        <ecNumber evidence="5">2.4.2.1</ecNumber>
    </recommendedName>
    <alternativeName>
        <fullName evidence="5">Inosine-guanosine phosphorylase</fullName>
    </alternativeName>
</protein>
<proteinExistence type="inferred from homology"/>
<gene>
    <name evidence="8" type="ORF">TDSAC_1052</name>
</gene>
<dbReference type="RefSeq" id="WP_108309206.1">
    <property type="nucleotide sequence ID" value="NZ_CP020921.1"/>
</dbReference>
<dbReference type="Gene3D" id="3.40.50.1580">
    <property type="entry name" value="Nucleoside phosphorylase domain"/>
    <property type="match status" value="1"/>
</dbReference>
<feature type="binding site" evidence="6">
    <location>
        <position position="203"/>
    </location>
    <ligand>
        <name>a purine D-ribonucleoside</name>
        <dbReference type="ChEBI" id="CHEBI:142355"/>
    </ligand>
</feature>
<dbReference type="CDD" id="cd09009">
    <property type="entry name" value="PNP-EcPNPII_like"/>
    <property type="match status" value="1"/>
</dbReference>
<dbReference type="InterPro" id="IPR011268">
    <property type="entry name" value="Purine_phosphorylase"/>
</dbReference>
<dbReference type="InterPro" id="IPR000845">
    <property type="entry name" value="Nucleoside_phosphorylase_d"/>
</dbReference>
<evidence type="ECO:0000313" key="9">
    <source>
        <dbReference type="Proteomes" id="UP000244792"/>
    </source>
</evidence>
<feature type="binding site" evidence="6">
    <location>
        <position position="245"/>
    </location>
    <ligand>
        <name>a purine D-ribonucleoside</name>
        <dbReference type="ChEBI" id="CHEBI:142355"/>
    </ligand>
</feature>
<name>A0A2R4W0V7_THEAF</name>
<evidence type="ECO:0000256" key="1">
    <source>
        <dbReference type="ARBA" id="ARBA00005058"/>
    </source>
</evidence>
<dbReference type="GO" id="GO:0004731">
    <property type="term" value="F:purine-nucleoside phosphorylase activity"/>
    <property type="evidence" value="ECO:0007669"/>
    <property type="project" value="UniProtKB-EC"/>
</dbReference>
<dbReference type="AlphaFoldDB" id="A0A2R4W0V7"/>
<dbReference type="NCBIfam" id="NF006054">
    <property type="entry name" value="PRK08202.1"/>
    <property type="match status" value="1"/>
</dbReference>
<dbReference type="NCBIfam" id="TIGR01697">
    <property type="entry name" value="PNPH-PUNA-XAPA"/>
    <property type="match status" value="1"/>
</dbReference>
<dbReference type="UniPathway" id="UPA00606"/>
<organism evidence="8 9">
    <name type="scientific">Thermodesulfobium acidiphilum</name>
    <dbReference type="NCBI Taxonomy" id="1794699"/>
    <lineage>
        <taxon>Bacteria</taxon>
        <taxon>Pseudomonadati</taxon>
        <taxon>Thermodesulfobiota</taxon>
        <taxon>Thermodesulfobiia</taxon>
        <taxon>Thermodesulfobiales</taxon>
        <taxon>Thermodesulfobiaceae</taxon>
        <taxon>Thermodesulfobium</taxon>
    </lineage>
</organism>
<dbReference type="GO" id="GO:0005737">
    <property type="term" value="C:cytoplasm"/>
    <property type="evidence" value="ECO:0007669"/>
    <property type="project" value="TreeGrafter"/>
</dbReference>
<dbReference type="PIRSF" id="PIRSF000477">
    <property type="entry name" value="PurNPase"/>
    <property type="match status" value="1"/>
</dbReference>
<dbReference type="Proteomes" id="UP000244792">
    <property type="component" value="Chromosome"/>
</dbReference>
<dbReference type="Pfam" id="PF01048">
    <property type="entry name" value="PNP_UDP_1"/>
    <property type="match status" value="1"/>
</dbReference>
<comment type="function">
    <text evidence="5">The purine nucleoside phosphorylases catalyze the phosphorolytic breakdown of the N-glycosidic bond in the beta-(deoxy)ribonucleoside molecules, with the formation of the corresponding free purine bases and pentose-1-phosphate.</text>
</comment>
<dbReference type="PANTHER" id="PTHR11904">
    <property type="entry name" value="METHYLTHIOADENOSINE/PURINE NUCLEOSIDE PHOSPHORYLASE"/>
    <property type="match status" value="1"/>
</dbReference>
<comment type="pathway">
    <text evidence="1 5">Purine metabolism; purine nucleoside salvage.</text>
</comment>
<comment type="similarity">
    <text evidence="2 5">Belongs to the PNP/MTAP phosphorylase family.</text>
</comment>